<comment type="caution">
    <text evidence="1">The sequence shown here is derived from an EMBL/GenBank/DDBJ whole genome shotgun (WGS) entry which is preliminary data.</text>
</comment>
<dbReference type="Proteomes" id="UP001165083">
    <property type="component" value="Unassembled WGS sequence"/>
</dbReference>
<sequence>MLRSLDPKFACITIPYWDYFADYARFLERKCENGGTSLEACSSILRGLGGSQGAARTVNINGSATVDLLHQIYLECQLGDDVVPTDKNVSRWVFQQCKYRDEVSPTATSNVTQLWMVNESYSTSKRAIRAEGHPKLNPFFKSLPTKYWEFVNINKLGAMSYEYQRDDLIQNLQRYGFVCPKRGVPIRTALSSANTATINLETKSSETAFESEVTTNLEAKSIFETASEFMTSLLSRGGPQVVGLSSTEVDTYVSEQQGREQVQEQTISLLETTLLDALNIDGSTRTAFNQAELIECEYHLESTGEVEDYTPFFRENYGLGPNEHPRCWNLIHQLRAGLSEIRVDNWRDIIDDHFNKTQVRSEF</sequence>
<dbReference type="EMBL" id="BSXW01000322">
    <property type="protein sequence ID" value="GMF18620.1"/>
    <property type="molecule type" value="Genomic_DNA"/>
</dbReference>
<keyword evidence="2" id="KW-1185">Reference proteome</keyword>
<evidence type="ECO:0000313" key="1">
    <source>
        <dbReference type="EMBL" id="GMF18620.1"/>
    </source>
</evidence>
<protein>
    <submittedName>
        <fullName evidence="1">Unnamed protein product</fullName>
    </submittedName>
</protein>
<reference evidence="1" key="1">
    <citation type="submission" date="2023-04" db="EMBL/GenBank/DDBJ databases">
        <title>Phytophthora lilii NBRC 32176.</title>
        <authorList>
            <person name="Ichikawa N."/>
            <person name="Sato H."/>
            <person name="Tonouchi N."/>
        </authorList>
    </citation>
    <scope>NUCLEOTIDE SEQUENCE</scope>
    <source>
        <strain evidence="1">NBRC 32176</strain>
    </source>
</reference>
<proteinExistence type="predicted"/>
<dbReference type="AlphaFoldDB" id="A0A9W6WW57"/>
<accession>A0A9W6WW57</accession>
<organism evidence="1 2">
    <name type="scientific">Phytophthora lilii</name>
    <dbReference type="NCBI Taxonomy" id="2077276"/>
    <lineage>
        <taxon>Eukaryota</taxon>
        <taxon>Sar</taxon>
        <taxon>Stramenopiles</taxon>
        <taxon>Oomycota</taxon>
        <taxon>Peronosporomycetes</taxon>
        <taxon>Peronosporales</taxon>
        <taxon>Peronosporaceae</taxon>
        <taxon>Phytophthora</taxon>
    </lineage>
</organism>
<dbReference type="OrthoDB" id="6132182at2759"/>
<name>A0A9W6WW57_9STRA</name>
<gene>
    <name evidence="1" type="ORF">Plil01_000699300</name>
</gene>
<evidence type="ECO:0000313" key="2">
    <source>
        <dbReference type="Proteomes" id="UP001165083"/>
    </source>
</evidence>